<keyword evidence="1" id="KW-0732">Signal</keyword>
<dbReference type="InterPro" id="IPR051532">
    <property type="entry name" value="Ester_Hydrolysis_Enzymes"/>
</dbReference>
<dbReference type="Proteomes" id="UP000286402">
    <property type="component" value="Unassembled WGS sequence"/>
</dbReference>
<proteinExistence type="predicted"/>
<feature type="domain" description="SGNH hydrolase-type esterase" evidence="2">
    <location>
        <begin position="59"/>
        <end position="218"/>
    </location>
</feature>
<evidence type="ECO:0000256" key="1">
    <source>
        <dbReference type="SAM" id="SignalP"/>
    </source>
</evidence>
<keyword evidence="4" id="KW-1185">Reference proteome</keyword>
<dbReference type="Gene3D" id="3.40.50.1110">
    <property type="entry name" value="SGNH hydrolase"/>
    <property type="match status" value="1"/>
</dbReference>
<gene>
    <name evidence="3" type="ORF">BCY89_00830</name>
</gene>
<dbReference type="EMBL" id="MCAQ01000001">
    <property type="protein sequence ID" value="RKF42078.1"/>
    <property type="molecule type" value="Genomic_DNA"/>
</dbReference>
<organism evidence="3 4">
    <name type="scientific">Sphingobacterium siyangense</name>
    <dbReference type="NCBI Taxonomy" id="459529"/>
    <lineage>
        <taxon>Bacteria</taxon>
        <taxon>Pseudomonadati</taxon>
        <taxon>Bacteroidota</taxon>
        <taxon>Sphingobacteriia</taxon>
        <taxon>Sphingobacteriales</taxon>
        <taxon>Sphingobacteriaceae</taxon>
        <taxon>Sphingobacterium</taxon>
    </lineage>
</organism>
<evidence type="ECO:0000313" key="3">
    <source>
        <dbReference type="EMBL" id="RKF42078.1"/>
    </source>
</evidence>
<feature type="signal peptide" evidence="1">
    <location>
        <begin position="1"/>
        <end position="26"/>
    </location>
</feature>
<dbReference type="Pfam" id="PF13472">
    <property type="entry name" value="Lipase_GDSL_2"/>
    <property type="match status" value="1"/>
</dbReference>
<dbReference type="PANTHER" id="PTHR30383:SF5">
    <property type="entry name" value="SGNH HYDROLASE-TYPE ESTERASE DOMAIN-CONTAINING PROTEIN"/>
    <property type="match status" value="1"/>
</dbReference>
<feature type="chain" id="PRO_5019116549" evidence="1">
    <location>
        <begin position="27"/>
        <end position="231"/>
    </location>
</feature>
<dbReference type="GO" id="GO:0004622">
    <property type="term" value="F:phosphatidylcholine lysophospholipase activity"/>
    <property type="evidence" value="ECO:0007669"/>
    <property type="project" value="TreeGrafter"/>
</dbReference>
<dbReference type="SUPFAM" id="SSF52266">
    <property type="entry name" value="SGNH hydrolase"/>
    <property type="match status" value="1"/>
</dbReference>
<protein>
    <submittedName>
        <fullName evidence="3">GDSL family lipase</fullName>
    </submittedName>
</protein>
<comment type="caution">
    <text evidence="3">The sequence shown here is derived from an EMBL/GenBank/DDBJ whole genome shotgun (WGS) entry which is preliminary data.</text>
</comment>
<dbReference type="InterPro" id="IPR036514">
    <property type="entry name" value="SGNH_hydro_sf"/>
</dbReference>
<accession>A0A420GA79</accession>
<dbReference type="AlphaFoldDB" id="A0A420GA79"/>
<reference evidence="3 4" key="1">
    <citation type="submission" date="2016-07" db="EMBL/GenBank/DDBJ databases">
        <title>Genome analysis of Sphingobacterium siyangense T12B17.</title>
        <authorList>
            <person name="Xu D."/>
            <person name="Su Y."/>
            <person name="Zheng S."/>
        </authorList>
    </citation>
    <scope>NUCLEOTIDE SEQUENCE [LARGE SCALE GENOMIC DNA]</scope>
    <source>
        <strain evidence="3 4">T12B17</strain>
    </source>
</reference>
<sequence length="231" mass="26417">MHMNILSYRNWKALLLPFFLPALTLAQSKGIDSTFDNQHYRARLEFFKAMPNQKDEIVFLGNSITEGGKWQEILQQKHVINRGISGDVTYGILARLDEILASRPRKIFLLCGVNDMKRGIPLSIISTNIERIIKQVKKQSPNTALFVQGLLPVNESLLPKIYEEVRNDKIVLLNKALKELCTAHQIRFVDLQPILVDGKGELKAELTIDGLHLKQATYLIWANYLKQQKLL</sequence>
<dbReference type="PANTHER" id="PTHR30383">
    <property type="entry name" value="THIOESTERASE 1/PROTEASE 1/LYSOPHOSPHOLIPASE L1"/>
    <property type="match status" value="1"/>
</dbReference>
<evidence type="ECO:0000313" key="4">
    <source>
        <dbReference type="Proteomes" id="UP000286402"/>
    </source>
</evidence>
<name>A0A420GA79_9SPHI</name>
<evidence type="ECO:0000259" key="2">
    <source>
        <dbReference type="Pfam" id="PF13472"/>
    </source>
</evidence>
<dbReference type="InterPro" id="IPR013830">
    <property type="entry name" value="SGNH_hydro"/>
</dbReference>